<gene>
    <name evidence="2" type="ORF">JFN90_06035</name>
</gene>
<evidence type="ECO:0000259" key="1">
    <source>
        <dbReference type="PROSITE" id="PS51658"/>
    </source>
</evidence>
<feature type="domain" description="BFN" evidence="1">
    <location>
        <begin position="12"/>
        <end position="147"/>
    </location>
</feature>
<comment type="caution">
    <text evidence="2">The sequence shown here is derived from an EMBL/GenBank/DDBJ whole genome shotgun (WGS) entry which is preliminary data.</text>
</comment>
<dbReference type="InterPro" id="IPR003729">
    <property type="entry name" value="Bi_nuclease_dom"/>
</dbReference>
<dbReference type="EMBL" id="JAEMHK010000003">
    <property type="protein sequence ID" value="MBJ6799694.1"/>
    <property type="molecule type" value="Genomic_DNA"/>
</dbReference>
<dbReference type="PROSITE" id="PS51658">
    <property type="entry name" value="BFN"/>
    <property type="match status" value="1"/>
</dbReference>
<dbReference type="RefSeq" id="WP_199394196.1">
    <property type="nucleotide sequence ID" value="NZ_JAEMHK010000003.1"/>
</dbReference>
<name>A0ABS0YNY0_9BACT</name>
<evidence type="ECO:0000313" key="3">
    <source>
        <dbReference type="Proteomes" id="UP000641025"/>
    </source>
</evidence>
<reference evidence="2 3" key="1">
    <citation type="submission" date="2020-12" db="EMBL/GenBank/DDBJ databases">
        <title>Geomonas sp. Red259, isolated from paddy soil.</title>
        <authorList>
            <person name="Xu Z."/>
            <person name="Zhang Z."/>
            <person name="Masuda Y."/>
            <person name="Itoh H."/>
            <person name="Senoo K."/>
        </authorList>
    </citation>
    <scope>NUCLEOTIDE SEQUENCE [LARGE SCALE GENOMIC DNA]</scope>
    <source>
        <strain evidence="2 3">Red259</strain>
    </source>
</reference>
<dbReference type="SUPFAM" id="SSF103256">
    <property type="entry name" value="Hypothetical protein TM0160"/>
    <property type="match status" value="1"/>
</dbReference>
<organism evidence="2 3">
    <name type="scientific">Geomonas propionica</name>
    <dbReference type="NCBI Taxonomy" id="2798582"/>
    <lineage>
        <taxon>Bacteria</taxon>
        <taxon>Pseudomonadati</taxon>
        <taxon>Thermodesulfobacteriota</taxon>
        <taxon>Desulfuromonadia</taxon>
        <taxon>Geobacterales</taxon>
        <taxon>Geobacteraceae</taxon>
        <taxon>Geomonas</taxon>
    </lineage>
</organism>
<sequence length="179" mass="19997">MSDNGRDEATMYVEMKVFGFALDAIAQMPVIILKDAEEKHAVPVWINASESVSFAAQFVGREMGARNSRKDVFTTLIERLDMTVSGIYVESLQDGVFTASVRLQPGTGEGEELRLEVHVAEAMLMSLKYHLPVQVNNEVLTRASSLDMNEEGFAQENNARRFVDFLDHMDPSAMGKYPM</sequence>
<protein>
    <submittedName>
        <fullName evidence="2">Bifunctional nuclease family protein</fullName>
    </submittedName>
</protein>
<keyword evidence="3" id="KW-1185">Reference proteome</keyword>
<dbReference type="Pfam" id="PF02577">
    <property type="entry name" value="BFN_dom"/>
    <property type="match status" value="1"/>
</dbReference>
<dbReference type="Proteomes" id="UP000641025">
    <property type="component" value="Unassembled WGS sequence"/>
</dbReference>
<dbReference type="InterPro" id="IPR036104">
    <property type="entry name" value="BFN_sf"/>
</dbReference>
<accession>A0ABS0YNY0</accession>
<evidence type="ECO:0000313" key="2">
    <source>
        <dbReference type="EMBL" id="MBJ6799694.1"/>
    </source>
</evidence>
<proteinExistence type="predicted"/>
<dbReference type="Gene3D" id="3.10.690.10">
    <property type="entry name" value="Bifunctional nuclease domain"/>
    <property type="match status" value="1"/>
</dbReference>